<keyword evidence="1" id="KW-0732">Signal</keyword>
<feature type="signal peptide" evidence="1">
    <location>
        <begin position="1"/>
        <end position="19"/>
    </location>
</feature>
<evidence type="ECO:0000313" key="2">
    <source>
        <dbReference type="EMBL" id="CEG43575.1"/>
    </source>
</evidence>
<sequence>MRLCLQVLCAGIAATLVNAVSLTVEDPTPKALRGASTADVTVDTNRNLATTDVHTETSSENHVSATPKVKKVRENRLWSDDDDSDILSDDFSIDYSDDISDDYSYDSKEAITAITTSPTPTIRL</sequence>
<evidence type="ECO:0000256" key="1">
    <source>
        <dbReference type="SAM" id="SignalP"/>
    </source>
</evidence>
<dbReference type="RefSeq" id="XP_024579944.1">
    <property type="nucleotide sequence ID" value="XM_024729582.1"/>
</dbReference>
<dbReference type="Proteomes" id="UP000054928">
    <property type="component" value="Unassembled WGS sequence"/>
</dbReference>
<name>A0A0P1AQB6_PLAHL</name>
<evidence type="ECO:0000313" key="3">
    <source>
        <dbReference type="Proteomes" id="UP000054928"/>
    </source>
</evidence>
<accession>A0A0P1AQB6</accession>
<keyword evidence="3" id="KW-1185">Reference proteome</keyword>
<organism evidence="2 3">
    <name type="scientific">Plasmopara halstedii</name>
    <name type="common">Downy mildew of sunflower</name>
    <dbReference type="NCBI Taxonomy" id="4781"/>
    <lineage>
        <taxon>Eukaryota</taxon>
        <taxon>Sar</taxon>
        <taxon>Stramenopiles</taxon>
        <taxon>Oomycota</taxon>
        <taxon>Peronosporomycetes</taxon>
        <taxon>Peronosporales</taxon>
        <taxon>Peronosporaceae</taxon>
        <taxon>Plasmopara</taxon>
    </lineage>
</organism>
<reference evidence="3" key="1">
    <citation type="submission" date="2014-09" db="EMBL/GenBank/DDBJ databases">
        <authorList>
            <person name="Sharma Rahul"/>
            <person name="Thines Marco"/>
        </authorList>
    </citation>
    <scope>NUCLEOTIDE SEQUENCE [LARGE SCALE GENOMIC DNA]</scope>
</reference>
<dbReference type="AlphaFoldDB" id="A0A0P1AQB6"/>
<proteinExistence type="predicted"/>
<dbReference type="GeneID" id="36408822"/>
<protein>
    <submittedName>
        <fullName evidence="2">RxLR-like protein</fullName>
    </submittedName>
</protein>
<feature type="chain" id="PRO_5006058839" evidence="1">
    <location>
        <begin position="20"/>
        <end position="124"/>
    </location>
</feature>
<dbReference type="EMBL" id="CCYD01000667">
    <property type="protein sequence ID" value="CEG43575.1"/>
    <property type="molecule type" value="Genomic_DNA"/>
</dbReference>